<name>A0A3Q8S646_9BACL</name>
<dbReference type="Proteomes" id="UP000273145">
    <property type="component" value="Chromosome"/>
</dbReference>
<keyword evidence="3" id="KW-1185">Reference proteome</keyword>
<feature type="signal peptide" evidence="1">
    <location>
        <begin position="1"/>
        <end position="24"/>
    </location>
</feature>
<organism evidence="2 3">
    <name type="scientific">Paenibacillus lentus</name>
    <dbReference type="NCBI Taxonomy" id="1338368"/>
    <lineage>
        <taxon>Bacteria</taxon>
        <taxon>Bacillati</taxon>
        <taxon>Bacillota</taxon>
        <taxon>Bacilli</taxon>
        <taxon>Bacillales</taxon>
        <taxon>Paenibacillaceae</taxon>
        <taxon>Paenibacillus</taxon>
    </lineage>
</organism>
<dbReference type="KEGG" id="plen:EIM92_19845"/>
<feature type="chain" id="PRO_5018546144" evidence="1">
    <location>
        <begin position="25"/>
        <end position="295"/>
    </location>
</feature>
<accession>A0A3Q8S646</accession>
<evidence type="ECO:0000313" key="2">
    <source>
        <dbReference type="EMBL" id="AZK48143.1"/>
    </source>
</evidence>
<gene>
    <name evidence="2" type="ORF">EIM92_19845</name>
</gene>
<evidence type="ECO:0000256" key="1">
    <source>
        <dbReference type="SAM" id="SignalP"/>
    </source>
</evidence>
<dbReference type="AlphaFoldDB" id="A0A3Q8S646"/>
<sequence length="295" mass="32993">MKKKLIMLCSSMALVFSLAGTSFADVDPSTTERLSGFSYNSVDNVFSVDSELKNIQVTKNESHLSVSYTLEGKEVYLETEKYSSDGFVSYYGEALIDQTYKLQTDVITNEHGLSGLVYDSNQTVNHAFVIDYKGEIVNDSMEIIDTINESQGVFDVVVEQDSDISLFSTARDFTARIIHKPDEMGGIGRTGYNDGTLYYTRYTNNPDGITAYFDRLYATIEKLGPYGSFGIKNEDEMYGFVYTTPFDVTQPLQDYDIKTTSNSSKVFIFYSAAAKKATVGIVPIYTFETKELVLP</sequence>
<dbReference type="EMBL" id="CP034248">
    <property type="protein sequence ID" value="AZK48143.1"/>
    <property type="molecule type" value="Genomic_DNA"/>
</dbReference>
<keyword evidence="1" id="KW-0732">Signal</keyword>
<dbReference type="RefSeq" id="WP_125084304.1">
    <property type="nucleotide sequence ID" value="NZ_CP034248.1"/>
</dbReference>
<protein>
    <submittedName>
        <fullName evidence="2">Uncharacterized protein</fullName>
    </submittedName>
</protein>
<reference evidence="2 3" key="1">
    <citation type="submission" date="2018-11" db="EMBL/GenBank/DDBJ databases">
        <title>Genome sequencing of Paenibacillus lentus DSM25539(T).</title>
        <authorList>
            <person name="Kook J.-K."/>
            <person name="Park S.-N."/>
            <person name="Lim Y.K."/>
        </authorList>
    </citation>
    <scope>NUCLEOTIDE SEQUENCE [LARGE SCALE GENOMIC DNA]</scope>
    <source>
        <strain evidence="2 3">DSM 25539</strain>
    </source>
</reference>
<dbReference type="OrthoDB" id="2597905at2"/>
<proteinExistence type="predicted"/>
<evidence type="ECO:0000313" key="3">
    <source>
        <dbReference type="Proteomes" id="UP000273145"/>
    </source>
</evidence>